<dbReference type="GO" id="GO:0050821">
    <property type="term" value="P:protein stabilization"/>
    <property type="evidence" value="ECO:0007669"/>
    <property type="project" value="TreeGrafter"/>
</dbReference>
<dbReference type="InterPro" id="IPR005632">
    <property type="entry name" value="Chaperone_Skp"/>
</dbReference>
<comment type="caution">
    <text evidence="4">The sequence shown here is derived from an EMBL/GenBank/DDBJ whole genome shotgun (WGS) entry which is preliminary data.</text>
</comment>
<dbReference type="EMBL" id="SJPG01000001">
    <property type="protein sequence ID" value="TWT64495.1"/>
    <property type="molecule type" value="Genomic_DNA"/>
</dbReference>
<evidence type="ECO:0000256" key="3">
    <source>
        <dbReference type="SAM" id="MobiDB-lite"/>
    </source>
</evidence>
<dbReference type="GO" id="GO:0005829">
    <property type="term" value="C:cytosol"/>
    <property type="evidence" value="ECO:0007669"/>
    <property type="project" value="TreeGrafter"/>
</dbReference>
<evidence type="ECO:0000256" key="1">
    <source>
        <dbReference type="ARBA" id="ARBA00009091"/>
    </source>
</evidence>
<organism evidence="4 5">
    <name type="scientific">Rubinisphaera italica</name>
    <dbReference type="NCBI Taxonomy" id="2527969"/>
    <lineage>
        <taxon>Bacteria</taxon>
        <taxon>Pseudomonadati</taxon>
        <taxon>Planctomycetota</taxon>
        <taxon>Planctomycetia</taxon>
        <taxon>Planctomycetales</taxon>
        <taxon>Planctomycetaceae</taxon>
        <taxon>Rubinisphaera</taxon>
    </lineage>
</organism>
<gene>
    <name evidence="4" type="ORF">Pan54_52590</name>
</gene>
<feature type="region of interest" description="Disordered" evidence="3">
    <location>
        <begin position="178"/>
        <end position="279"/>
    </location>
</feature>
<sequence>MIRVFNFLSLTLACGILAGCGGSEPAGQRVAIVDFEEVLKGTGLDKDISQVVQQSEAQIRGKLAEFQKQLEDQFAAKRKEFGETPTPEQEQELQAFFNELNAQNQRATNQTNQNLQQFQQTISQQIQEQIKGICLELAEEGKYDLIMAKSPFFLAYSDSIDLTAQVVERMNAKIAEADAEVTPEGSAIPGIPGMSQESGSPIAPPPTLTTPSMPEMPAVPAGTSTPKPAGTSTETPTTEAPAGPPASTTSPEPATTSSTPAPPAATSSESTPAPEATTD</sequence>
<dbReference type="Pfam" id="PF03938">
    <property type="entry name" value="OmpH"/>
    <property type="match status" value="1"/>
</dbReference>
<evidence type="ECO:0000256" key="2">
    <source>
        <dbReference type="ARBA" id="ARBA00022729"/>
    </source>
</evidence>
<proteinExistence type="inferred from homology"/>
<dbReference type="RefSeq" id="WP_146506202.1">
    <property type="nucleotide sequence ID" value="NZ_SJPG01000001.1"/>
</dbReference>
<dbReference type="AlphaFoldDB" id="A0A5C5XQZ7"/>
<dbReference type="PANTHER" id="PTHR35089">
    <property type="entry name" value="CHAPERONE PROTEIN SKP"/>
    <property type="match status" value="1"/>
</dbReference>
<dbReference type="Proteomes" id="UP000316095">
    <property type="component" value="Unassembled WGS sequence"/>
</dbReference>
<dbReference type="SMART" id="SM00935">
    <property type="entry name" value="OmpH"/>
    <property type="match status" value="1"/>
</dbReference>
<dbReference type="SUPFAM" id="SSF111384">
    <property type="entry name" value="OmpH-like"/>
    <property type="match status" value="1"/>
</dbReference>
<accession>A0A5C5XQZ7</accession>
<name>A0A5C5XQZ7_9PLAN</name>
<evidence type="ECO:0000313" key="5">
    <source>
        <dbReference type="Proteomes" id="UP000316095"/>
    </source>
</evidence>
<dbReference type="InterPro" id="IPR024930">
    <property type="entry name" value="Skp_dom_sf"/>
</dbReference>
<reference evidence="4 5" key="1">
    <citation type="submission" date="2019-02" db="EMBL/GenBank/DDBJ databases">
        <title>Deep-cultivation of Planctomycetes and their phenomic and genomic characterization uncovers novel biology.</title>
        <authorList>
            <person name="Wiegand S."/>
            <person name="Jogler M."/>
            <person name="Boedeker C."/>
            <person name="Pinto D."/>
            <person name="Vollmers J."/>
            <person name="Rivas-Marin E."/>
            <person name="Kohn T."/>
            <person name="Peeters S.H."/>
            <person name="Heuer A."/>
            <person name="Rast P."/>
            <person name="Oberbeckmann S."/>
            <person name="Bunk B."/>
            <person name="Jeske O."/>
            <person name="Meyerdierks A."/>
            <person name="Storesund J.E."/>
            <person name="Kallscheuer N."/>
            <person name="Luecker S."/>
            <person name="Lage O.M."/>
            <person name="Pohl T."/>
            <person name="Merkel B.J."/>
            <person name="Hornburger P."/>
            <person name="Mueller R.-W."/>
            <person name="Bruemmer F."/>
            <person name="Labrenz M."/>
            <person name="Spormann A.M."/>
            <person name="Op Den Camp H."/>
            <person name="Overmann J."/>
            <person name="Amann R."/>
            <person name="Jetten M.S.M."/>
            <person name="Mascher T."/>
            <person name="Medema M.H."/>
            <person name="Devos D.P."/>
            <person name="Kaster A.-K."/>
            <person name="Ovreas L."/>
            <person name="Rohde M."/>
            <person name="Galperin M.Y."/>
            <person name="Jogler C."/>
        </authorList>
    </citation>
    <scope>NUCLEOTIDE SEQUENCE [LARGE SCALE GENOMIC DNA]</scope>
    <source>
        <strain evidence="4 5">Pan54</strain>
    </source>
</reference>
<dbReference type="PANTHER" id="PTHR35089:SF1">
    <property type="entry name" value="CHAPERONE PROTEIN SKP"/>
    <property type="match status" value="1"/>
</dbReference>
<evidence type="ECO:0000313" key="4">
    <source>
        <dbReference type="EMBL" id="TWT64495.1"/>
    </source>
</evidence>
<dbReference type="Gene3D" id="3.30.910.20">
    <property type="entry name" value="Skp domain"/>
    <property type="match status" value="1"/>
</dbReference>
<keyword evidence="2" id="KW-0732">Signal</keyword>
<feature type="compositionally biased region" description="Low complexity" evidence="3">
    <location>
        <begin position="228"/>
        <end position="279"/>
    </location>
</feature>
<protein>
    <submittedName>
        <fullName evidence="4">Outer membrane protein (OmpH-like)</fullName>
    </submittedName>
</protein>
<dbReference type="PROSITE" id="PS51257">
    <property type="entry name" value="PROKAR_LIPOPROTEIN"/>
    <property type="match status" value="1"/>
</dbReference>
<keyword evidence="5" id="KW-1185">Reference proteome</keyword>
<dbReference type="OrthoDB" id="5294628at2"/>
<dbReference type="GO" id="GO:0051082">
    <property type="term" value="F:unfolded protein binding"/>
    <property type="evidence" value="ECO:0007669"/>
    <property type="project" value="InterPro"/>
</dbReference>
<comment type="similarity">
    <text evidence="1">Belongs to the Skp family.</text>
</comment>